<feature type="domain" description="Thioester reductase (TE)" evidence="6">
    <location>
        <begin position="17"/>
        <end position="318"/>
    </location>
</feature>
<protein>
    <recommendedName>
        <fullName evidence="4">Fatty acyl-CoA reductase</fullName>
        <ecNumber evidence="4">1.2.1.84</ecNumber>
    </recommendedName>
</protein>
<dbReference type="OrthoDB" id="429813at2759"/>
<dbReference type="PANTHER" id="PTHR11011:SF105">
    <property type="entry name" value="FATTY ACYL-COA REDUCTASE"/>
    <property type="match status" value="1"/>
</dbReference>
<dbReference type="CDD" id="cd05236">
    <property type="entry name" value="FAR-N_SDR_e"/>
    <property type="match status" value="1"/>
</dbReference>
<dbReference type="InterPro" id="IPR033640">
    <property type="entry name" value="FAR_C"/>
</dbReference>
<name>A0A251TJE3_HELAN</name>
<dbReference type="InterPro" id="IPR013120">
    <property type="entry name" value="FAR_NAD-bd"/>
</dbReference>
<evidence type="ECO:0000313" key="9">
    <source>
        <dbReference type="Proteomes" id="UP000215914"/>
    </source>
</evidence>
<evidence type="ECO:0000259" key="6">
    <source>
        <dbReference type="Pfam" id="PF07993"/>
    </source>
</evidence>
<dbReference type="SUPFAM" id="SSF51735">
    <property type="entry name" value="NAD(P)-binding Rossmann-fold domains"/>
    <property type="match status" value="1"/>
</dbReference>
<keyword evidence="3 4" id="KW-0443">Lipid metabolism</keyword>
<evidence type="ECO:0000256" key="4">
    <source>
        <dbReference type="RuleBase" id="RU363097"/>
    </source>
</evidence>
<dbReference type="AlphaFoldDB" id="A0A251TJE3"/>
<comment type="function">
    <text evidence="4">Catalyzes the reduction of fatty acyl-CoA to fatty alcohols.</text>
</comment>
<dbReference type="OMA" id="WIEGFKM"/>
<dbReference type="GO" id="GO:0035336">
    <property type="term" value="P:long-chain fatty-acyl-CoA metabolic process"/>
    <property type="evidence" value="ECO:0000318"/>
    <property type="project" value="GO_Central"/>
</dbReference>
<keyword evidence="4 7" id="KW-0560">Oxidoreductase</keyword>
<dbReference type="STRING" id="4232.A0A251TJE3"/>
<proteinExistence type="inferred from homology"/>
<organism evidence="8 9">
    <name type="scientific">Helianthus annuus</name>
    <name type="common">Common sunflower</name>
    <dbReference type="NCBI Taxonomy" id="4232"/>
    <lineage>
        <taxon>Eukaryota</taxon>
        <taxon>Viridiplantae</taxon>
        <taxon>Streptophyta</taxon>
        <taxon>Embryophyta</taxon>
        <taxon>Tracheophyta</taxon>
        <taxon>Spermatophyta</taxon>
        <taxon>Magnoliopsida</taxon>
        <taxon>eudicotyledons</taxon>
        <taxon>Gunneridae</taxon>
        <taxon>Pentapetalae</taxon>
        <taxon>asterids</taxon>
        <taxon>campanulids</taxon>
        <taxon>Asterales</taxon>
        <taxon>Asteraceae</taxon>
        <taxon>Asteroideae</taxon>
        <taxon>Heliantheae alliance</taxon>
        <taxon>Heliantheae</taxon>
        <taxon>Helianthus</taxon>
    </lineage>
</organism>
<dbReference type="Pfam" id="PF03015">
    <property type="entry name" value="Sterile"/>
    <property type="match status" value="1"/>
</dbReference>
<dbReference type="GO" id="GO:0102965">
    <property type="term" value="F:alcohol-forming long-chain fatty acyl-CoA reductase activity"/>
    <property type="evidence" value="ECO:0007669"/>
    <property type="project" value="UniProtKB-EC"/>
</dbReference>
<reference evidence="8" key="2">
    <citation type="submission" date="2017-02" db="EMBL/GenBank/DDBJ databases">
        <title>Sunflower complete genome.</title>
        <authorList>
            <person name="Langlade N."/>
            <person name="Munos S."/>
        </authorList>
    </citation>
    <scope>NUCLEOTIDE SEQUENCE [LARGE SCALE GENOMIC DNA]</scope>
    <source>
        <tissue evidence="8">Leaves</tissue>
    </source>
</reference>
<dbReference type="GO" id="GO:0080019">
    <property type="term" value="F:alcohol-forming very long-chain fatty acyl-CoA reductase activity"/>
    <property type="evidence" value="ECO:0000318"/>
    <property type="project" value="GO_Central"/>
</dbReference>
<dbReference type="EMBL" id="MNCJ02000325">
    <property type="protein sequence ID" value="KAF5786710.1"/>
    <property type="molecule type" value="Genomic_DNA"/>
</dbReference>
<evidence type="ECO:0000313" key="8">
    <source>
        <dbReference type="EMBL" id="OTG10732.1"/>
    </source>
</evidence>
<sequence>MEVNNIMQFLEDRTILVTGGTGFLAKVMVEKILRVQPNVRKLYLLIRACDLEEAIKRFQMEVAGKDLFRILREKHGANIDTFLSEKVTPVAGDIANENLGLRDYNLIKEMQREVDVVVNAAATTKFYERYDLALNINTFGAKHVSNFVLKCINMKVFLHISTAYVSSENHGLILEKQFKSGDSINGKTKVDINKEKQLMEENLNQLTTIKATNKEIASFMKDLGIQRAKHHGWPNTYVFTKAMGEMLLGELRKDVPLVILRPSMVTSTYKEPFPGWIENLRTFDTVFAGYIKGTATCLRGDPDCIMDIVPVDMVVNAMIVAMAAHVNHPNSGIIYHGTSSASNPVKLHQIVDWSVEYFTKHPYINKDGSIKPRDFKLLTSDRSFQKYIAIHYKVPLKALKIANMLVCQALDGLYTDFSRKLQIGTLFSDLFKHYSLSKAIYDDSNLKNLLNIYKENADDEAQVFFFNTSSINWKDYYMNTHLPGLVKYAIK</sequence>
<dbReference type="Pfam" id="PF07993">
    <property type="entry name" value="NAD_binding_4"/>
    <property type="match status" value="1"/>
</dbReference>
<dbReference type="EC" id="1.2.1.84" evidence="4"/>
<dbReference type="PANTHER" id="PTHR11011">
    <property type="entry name" value="MALE STERILITY PROTEIN 2-RELATED"/>
    <property type="match status" value="1"/>
</dbReference>
<keyword evidence="4" id="KW-0521">NADP</keyword>
<comment type="catalytic activity">
    <reaction evidence="4">
        <text>a long-chain fatty acyl-CoA + 2 NADPH + 2 H(+) = a long-chain primary fatty alcohol + 2 NADP(+) + CoA</text>
        <dbReference type="Rhea" id="RHEA:52716"/>
        <dbReference type="ChEBI" id="CHEBI:15378"/>
        <dbReference type="ChEBI" id="CHEBI:57287"/>
        <dbReference type="ChEBI" id="CHEBI:57783"/>
        <dbReference type="ChEBI" id="CHEBI:58349"/>
        <dbReference type="ChEBI" id="CHEBI:77396"/>
        <dbReference type="ChEBI" id="CHEBI:83139"/>
        <dbReference type="EC" id="1.2.1.84"/>
    </reaction>
</comment>
<feature type="domain" description="Fatty acyl-CoA reductase C-terminal" evidence="5">
    <location>
        <begin position="392"/>
        <end position="491"/>
    </location>
</feature>
<dbReference type="InParanoid" id="A0A251TJE3"/>
<gene>
    <name evidence="8" type="ORF">HannXRQ_Chr10g0290951</name>
    <name evidence="7" type="ORF">HanXRQr2_Chr10g0444231</name>
</gene>
<dbReference type="Proteomes" id="UP000215914">
    <property type="component" value="Chromosome 10"/>
</dbReference>
<keyword evidence="2 4" id="KW-0444">Lipid biosynthesis</keyword>
<reference evidence="7 9" key="1">
    <citation type="journal article" date="2017" name="Nature">
        <title>The sunflower genome provides insights into oil metabolism, flowering and Asterid evolution.</title>
        <authorList>
            <person name="Badouin H."/>
            <person name="Gouzy J."/>
            <person name="Grassa C.J."/>
            <person name="Murat F."/>
            <person name="Staton S.E."/>
            <person name="Cottret L."/>
            <person name="Lelandais-Briere C."/>
            <person name="Owens G.L."/>
            <person name="Carrere S."/>
            <person name="Mayjonade B."/>
            <person name="Legrand L."/>
            <person name="Gill N."/>
            <person name="Kane N.C."/>
            <person name="Bowers J.E."/>
            <person name="Hubner S."/>
            <person name="Bellec A."/>
            <person name="Berard A."/>
            <person name="Berges H."/>
            <person name="Blanchet N."/>
            <person name="Boniface M.C."/>
            <person name="Brunel D."/>
            <person name="Catrice O."/>
            <person name="Chaidir N."/>
            <person name="Claudel C."/>
            <person name="Donnadieu C."/>
            <person name="Faraut T."/>
            <person name="Fievet G."/>
            <person name="Helmstetter N."/>
            <person name="King M."/>
            <person name="Knapp S.J."/>
            <person name="Lai Z."/>
            <person name="Le Paslier M.C."/>
            <person name="Lippi Y."/>
            <person name="Lorenzon L."/>
            <person name="Mandel J.R."/>
            <person name="Marage G."/>
            <person name="Marchand G."/>
            <person name="Marquand E."/>
            <person name="Bret-Mestries E."/>
            <person name="Morien E."/>
            <person name="Nambeesan S."/>
            <person name="Nguyen T."/>
            <person name="Pegot-Espagnet P."/>
            <person name="Pouilly N."/>
            <person name="Raftis F."/>
            <person name="Sallet E."/>
            <person name="Schiex T."/>
            <person name="Thomas J."/>
            <person name="Vandecasteele C."/>
            <person name="Vares D."/>
            <person name="Vear F."/>
            <person name="Vautrin S."/>
            <person name="Crespi M."/>
            <person name="Mangin B."/>
            <person name="Burke J.M."/>
            <person name="Salse J."/>
            <person name="Munos S."/>
            <person name="Vincourt P."/>
            <person name="Rieseberg L.H."/>
            <person name="Langlade N.B."/>
        </authorList>
    </citation>
    <scope>NUCLEOTIDE SEQUENCE [LARGE SCALE GENOMIC DNA]</scope>
    <source>
        <strain evidence="9">cv. SF193</strain>
        <tissue evidence="7">Leaves</tissue>
    </source>
</reference>
<accession>A0A251TJE3</accession>
<keyword evidence="9" id="KW-1185">Reference proteome</keyword>
<dbReference type="EMBL" id="CM007899">
    <property type="protein sequence ID" value="OTG10732.1"/>
    <property type="molecule type" value="Genomic_DNA"/>
</dbReference>
<dbReference type="Gramene" id="mRNA:HanXRQr2_Chr10g0444231">
    <property type="protein sequence ID" value="mRNA:HanXRQr2_Chr10g0444231"/>
    <property type="gene ID" value="HanXRQr2_Chr10g0444231"/>
</dbReference>
<comment type="similarity">
    <text evidence="1 4">Belongs to the fatty acyl-CoA reductase family.</text>
</comment>
<dbReference type="InterPro" id="IPR036291">
    <property type="entry name" value="NAD(P)-bd_dom_sf"/>
</dbReference>
<evidence type="ECO:0000259" key="5">
    <source>
        <dbReference type="Pfam" id="PF03015"/>
    </source>
</evidence>
<dbReference type="GO" id="GO:0010345">
    <property type="term" value="P:suberin biosynthetic process"/>
    <property type="evidence" value="ECO:0000318"/>
    <property type="project" value="GO_Central"/>
</dbReference>
<evidence type="ECO:0000256" key="1">
    <source>
        <dbReference type="ARBA" id="ARBA00005928"/>
    </source>
</evidence>
<dbReference type="InterPro" id="IPR026055">
    <property type="entry name" value="FAR"/>
</dbReference>
<evidence type="ECO:0000256" key="3">
    <source>
        <dbReference type="ARBA" id="ARBA00023098"/>
    </source>
</evidence>
<evidence type="ECO:0000313" key="7">
    <source>
        <dbReference type="EMBL" id="KAF5786710.1"/>
    </source>
</evidence>
<reference evidence="7" key="3">
    <citation type="submission" date="2020-06" db="EMBL/GenBank/DDBJ databases">
        <title>Helianthus annuus Genome sequencing and assembly Release 2.</title>
        <authorList>
            <person name="Gouzy J."/>
            <person name="Langlade N."/>
            <person name="Munos S."/>
        </authorList>
    </citation>
    <scope>NUCLEOTIDE SEQUENCE</scope>
    <source>
        <tissue evidence="7">Leaves</tissue>
    </source>
</reference>
<evidence type="ECO:0000256" key="2">
    <source>
        <dbReference type="ARBA" id="ARBA00022516"/>
    </source>
</evidence>
<dbReference type="Gene3D" id="3.40.50.720">
    <property type="entry name" value="NAD(P)-binding Rossmann-like Domain"/>
    <property type="match status" value="1"/>
</dbReference>